<comment type="caution">
    <text evidence="2">The sequence shown here is derived from an EMBL/GenBank/DDBJ whole genome shotgun (WGS) entry which is preliminary data.</text>
</comment>
<feature type="transmembrane region" description="Helical" evidence="1">
    <location>
        <begin position="44"/>
        <end position="65"/>
    </location>
</feature>
<keyword evidence="1" id="KW-0812">Transmembrane</keyword>
<organism evidence="2 3">
    <name type="scientific">Corallococcus aberystwythensis</name>
    <dbReference type="NCBI Taxonomy" id="2316722"/>
    <lineage>
        <taxon>Bacteria</taxon>
        <taxon>Pseudomonadati</taxon>
        <taxon>Myxococcota</taxon>
        <taxon>Myxococcia</taxon>
        <taxon>Myxococcales</taxon>
        <taxon>Cystobacterineae</taxon>
        <taxon>Myxococcaceae</taxon>
        <taxon>Corallococcus</taxon>
    </lineage>
</organism>
<feature type="transmembrane region" description="Helical" evidence="1">
    <location>
        <begin position="191"/>
        <end position="209"/>
    </location>
</feature>
<keyword evidence="1" id="KW-0472">Membrane</keyword>
<dbReference type="OrthoDB" id="5518744at2"/>
<keyword evidence="3" id="KW-1185">Reference proteome</keyword>
<dbReference type="EMBL" id="RAWK01000062">
    <property type="protein sequence ID" value="RKH68381.1"/>
    <property type="molecule type" value="Genomic_DNA"/>
</dbReference>
<name>A0A3A8QKS2_9BACT</name>
<dbReference type="RefSeq" id="WP_120555617.1">
    <property type="nucleotide sequence ID" value="NZ_RAWK01000062.1"/>
</dbReference>
<evidence type="ECO:0000256" key="1">
    <source>
        <dbReference type="SAM" id="Phobius"/>
    </source>
</evidence>
<proteinExistence type="predicted"/>
<dbReference type="InterPro" id="IPR009495">
    <property type="entry name" value="NrsF"/>
</dbReference>
<accession>A0A3A8QKS2</accession>
<dbReference type="Proteomes" id="UP000267003">
    <property type="component" value="Unassembled WGS sequence"/>
</dbReference>
<feature type="transmembrane region" description="Helical" evidence="1">
    <location>
        <begin position="77"/>
        <end position="95"/>
    </location>
</feature>
<reference evidence="3" key="1">
    <citation type="submission" date="2018-09" db="EMBL/GenBank/DDBJ databases">
        <authorList>
            <person name="Livingstone P.G."/>
            <person name="Whitworth D.E."/>
        </authorList>
    </citation>
    <scope>NUCLEOTIDE SEQUENCE [LARGE SCALE GENOMIC DNA]</scope>
    <source>
        <strain evidence="3">AB050A</strain>
    </source>
</reference>
<feature type="transmembrane region" description="Helical" evidence="1">
    <location>
        <begin position="102"/>
        <end position="124"/>
    </location>
</feature>
<keyword evidence="1" id="KW-1133">Transmembrane helix</keyword>
<feature type="transmembrane region" description="Helical" evidence="1">
    <location>
        <begin position="136"/>
        <end position="154"/>
    </location>
</feature>
<sequence>MSPPSDPWRSAPPRLDPRAMERALAASRAELALKRPVRPWRSQAVGVFAASAGLALAVLGVFLALGRTTGAMLTGRAPMLAMLLSTGAVCSWGALSPRGRPLRWVGVGMALLSSALLVLTRVAPRGPSSLPEWVCTVSHVALALVPLVVALVALRSAAFDPLRAAVAGLSVGTVGAFVGELACEQGPGHVATYHLGAWALLTLTTWALSKRLKPRTYAP</sequence>
<protein>
    <submittedName>
        <fullName evidence="2">DUF1109 domain-containing protein</fullName>
    </submittedName>
</protein>
<dbReference type="Pfam" id="PF06532">
    <property type="entry name" value="NrsF"/>
    <property type="match status" value="1"/>
</dbReference>
<gene>
    <name evidence="2" type="ORF">D7W81_12640</name>
</gene>
<evidence type="ECO:0000313" key="2">
    <source>
        <dbReference type="EMBL" id="RKH68381.1"/>
    </source>
</evidence>
<evidence type="ECO:0000313" key="3">
    <source>
        <dbReference type="Proteomes" id="UP000267003"/>
    </source>
</evidence>
<dbReference type="AlphaFoldDB" id="A0A3A8QKS2"/>